<comment type="caution">
    <text evidence="2">The sequence shown here is derived from an EMBL/GenBank/DDBJ whole genome shotgun (WGS) entry which is preliminary data.</text>
</comment>
<gene>
    <name evidence="2" type="ORF">V5O48_017781</name>
</gene>
<evidence type="ECO:0000256" key="1">
    <source>
        <dbReference type="SAM" id="MobiDB-lite"/>
    </source>
</evidence>
<organism evidence="2 3">
    <name type="scientific">Marasmius crinis-equi</name>
    <dbReference type="NCBI Taxonomy" id="585013"/>
    <lineage>
        <taxon>Eukaryota</taxon>
        <taxon>Fungi</taxon>
        <taxon>Dikarya</taxon>
        <taxon>Basidiomycota</taxon>
        <taxon>Agaricomycotina</taxon>
        <taxon>Agaricomycetes</taxon>
        <taxon>Agaricomycetidae</taxon>
        <taxon>Agaricales</taxon>
        <taxon>Marasmiineae</taxon>
        <taxon>Marasmiaceae</taxon>
        <taxon>Marasmius</taxon>
    </lineage>
</organism>
<dbReference type="Proteomes" id="UP001465976">
    <property type="component" value="Unassembled WGS sequence"/>
</dbReference>
<accession>A0ABR3EN24</accession>
<feature type="compositionally biased region" description="Low complexity" evidence="1">
    <location>
        <begin position="248"/>
        <end position="297"/>
    </location>
</feature>
<protein>
    <submittedName>
        <fullName evidence="2">Uncharacterized protein</fullName>
    </submittedName>
</protein>
<name>A0ABR3EN24_9AGAR</name>
<evidence type="ECO:0000313" key="2">
    <source>
        <dbReference type="EMBL" id="KAL0564271.1"/>
    </source>
</evidence>
<keyword evidence="3" id="KW-1185">Reference proteome</keyword>
<reference evidence="2 3" key="1">
    <citation type="submission" date="2024-02" db="EMBL/GenBank/DDBJ databases">
        <title>A draft genome for the cacao thread blight pathogen Marasmius crinis-equi.</title>
        <authorList>
            <person name="Cohen S.P."/>
            <person name="Baruah I.K."/>
            <person name="Amoako-Attah I."/>
            <person name="Bukari Y."/>
            <person name="Meinhardt L.W."/>
            <person name="Bailey B.A."/>
        </authorList>
    </citation>
    <scope>NUCLEOTIDE SEQUENCE [LARGE SCALE GENOMIC DNA]</scope>
    <source>
        <strain evidence="2 3">GH-76</strain>
    </source>
</reference>
<proteinExistence type="predicted"/>
<dbReference type="EMBL" id="JBAHYK010002891">
    <property type="protein sequence ID" value="KAL0564271.1"/>
    <property type="molecule type" value="Genomic_DNA"/>
</dbReference>
<evidence type="ECO:0000313" key="3">
    <source>
        <dbReference type="Proteomes" id="UP001465976"/>
    </source>
</evidence>
<sequence length="484" mass="52918">MSNPFFNPPPFPPPYPASNTQPAPAGTLVSIMLMEGHDLNLLGTFHDIPVGNHELFAEHQHPYLFPHQTMSVRTALFLLLAYYGHSAPLATATRRLPEHVQALLSGYRPDAMLSSFIQVPTLWPDATTDDVEALLLLGSCLRIRNSPAQPNIFALRPEIPANMNIISGAISLHAHLESGCFPATPITNYFVLILEWISPTYPLPMPPLMVPEVPVIAASHEIPLMSNIHSNHEFFPPIVPLTGPPAPTATANSESSSHSSATNSSPSSFPSTPNTPTSLSAPSSPATSPSVASKTSTLVSRATSHSPAILDAETIPDAFEKLGIDMDEFRGIATGCNSTLTDAINLYERSGEILEAMGSRRLHTIKTVRDAGSFTLTSGITHQFLDVLVDPRYLRWTTPRAYIDKARLFRWCERAARQSWNPDYPAQGPIYLTWIRLKLLWARRWSGNLESPSTQADGDEAEAAELRAAHLVESKSMLARSCLL</sequence>
<feature type="region of interest" description="Disordered" evidence="1">
    <location>
        <begin position="239"/>
        <end position="298"/>
    </location>
</feature>